<keyword evidence="2 4" id="KW-0479">Metal-binding</keyword>
<feature type="domain" description="Cytochrome c" evidence="6">
    <location>
        <begin position="24"/>
        <end position="91"/>
    </location>
</feature>
<keyword evidence="5" id="KW-0732">Signal</keyword>
<dbReference type="RefSeq" id="WP_307155562.1">
    <property type="nucleotide sequence ID" value="NZ_JAUSUK010000002.1"/>
</dbReference>
<protein>
    <submittedName>
        <fullName evidence="7">Mono/diheme cytochrome c family protein</fullName>
    </submittedName>
</protein>
<keyword evidence="3 4" id="KW-0408">Iron</keyword>
<evidence type="ECO:0000256" key="1">
    <source>
        <dbReference type="ARBA" id="ARBA00022617"/>
    </source>
</evidence>
<sequence length="91" mass="9581">MMKRAMLFALAAVAFGAAAGTAQSQDFDAASVFTSKCAACHGTLAPNKAAMAELDLEQFQQKIATHPNLGGVVEGLTEPQIEALHTYVQEK</sequence>
<evidence type="ECO:0000256" key="4">
    <source>
        <dbReference type="PROSITE-ProRule" id="PRU00433"/>
    </source>
</evidence>
<evidence type="ECO:0000256" key="5">
    <source>
        <dbReference type="SAM" id="SignalP"/>
    </source>
</evidence>
<proteinExistence type="predicted"/>
<name>A0ABU0CAJ7_9BRAD</name>
<feature type="chain" id="PRO_5046038515" evidence="5">
    <location>
        <begin position="25"/>
        <end position="91"/>
    </location>
</feature>
<reference evidence="7 8" key="1">
    <citation type="submission" date="2023-07" db="EMBL/GenBank/DDBJ databases">
        <title>Genomic Encyclopedia of Type Strains, Phase IV (KMG-IV): sequencing the most valuable type-strain genomes for metagenomic binning, comparative biology and taxonomic classification.</title>
        <authorList>
            <person name="Goeker M."/>
        </authorList>
    </citation>
    <scope>NUCLEOTIDE SEQUENCE [LARGE SCALE GENOMIC DNA]</scope>
    <source>
        <strain evidence="7 8">DSM 11549</strain>
    </source>
</reference>
<feature type="signal peptide" evidence="5">
    <location>
        <begin position="1"/>
        <end position="24"/>
    </location>
</feature>
<organism evidence="7 8">
    <name type="scientific">Rhodopseudomonas julia</name>
    <dbReference type="NCBI Taxonomy" id="200617"/>
    <lineage>
        <taxon>Bacteria</taxon>
        <taxon>Pseudomonadati</taxon>
        <taxon>Pseudomonadota</taxon>
        <taxon>Alphaproteobacteria</taxon>
        <taxon>Hyphomicrobiales</taxon>
        <taxon>Nitrobacteraceae</taxon>
        <taxon>Rhodopseudomonas</taxon>
    </lineage>
</organism>
<dbReference type="EMBL" id="JAUSUK010000002">
    <property type="protein sequence ID" value="MDQ0327555.1"/>
    <property type="molecule type" value="Genomic_DNA"/>
</dbReference>
<evidence type="ECO:0000313" key="8">
    <source>
        <dbReference type="Proteomes" id="UP001230253"/>
    </source>
</evidence>
<dbReference type="InterPro" id="IPR036909">
    <property type="entry name" value="Cyt_c-like_dom_sf"/>
</dbReference>
<dbReference type="InterPro" id="IPR009056">
    <property type="entry name" value="Cyt_c-like_dom"/>
</dbReference>
<comment type="caution">
    <text evidence="7">The sequence shown here is derived from an EMBL/GenBank/DDBJ whole genome shotgun (WGS) entry which is preliminary data.</text>
</comment>
<gene>
    <name evidence="7" type="ORF">J2R99_003424</name>
</gene>
<keyword evidence="1 4" id="KW-0349">Heme</keyword>
<evidence type="ECO:0000259" key="6">
    <source>
        <dbReference type="PROSITE" id="PS51007"/>
    </source>
</evidence>
<keyword evidence="8" id="KW-1185">Reference proteome</keyword>
<accession>A0ABU0CAJ7</accession>
<evidence type="ECO:0000313" key="7">
    <source>
        <dbReference type="EMBL" id="MDQ0327555.1"/>
    </source>
</evidence>
<dbReference type="PROSITE" id="PS51007">
    <property type="entry name" value="CYTC"/>
    <property type="match status" value="1"/>
</dbReference>
<dbReference type="SUPFAM" id="SSF46626">
    <property type="entry name" value="Cytochrome c"/>
    <property type="match status" value="1"/>
</dbReference>
<dbReference type="Proteomes" id="UP001230253">
    <property type="component" value="Unassembled WGS sequence"/>
</dbReference>
<evidence type="ECO:0000256" key="3">
    <source>
        <dbReference type="ARBA" id="ARBA00023004"/>
    </source>
</evidence>
<evidence type="ECO:0000256" key="2">
    <source>
        <dbReference type="ARBA" id="ARBA00022723"/>
    </source>
</evidence>